<evidence type="ECO:0000313" key="1">
    <source>
        <dbReference type="EMBL" id="KAJ8527195.1"/>
    </source>
</evidence>
<dbReference type="EMBL" id="JAJAGQ010000024">
    <property type="protein sequence ID" value="KAJ8527195.1"/>
    <property type="molecule type" value="Genomic_DNA"/>
</dbReference>
<accession>A0A9Q1QW63</accession>
<proteinExistence type="predicted"/>
<evidence type="ECO:0000313" key="2">
    <source>
        <dbReference type="Proteomes" id="UP001152561"/>
    </source>
</evidence>
<dbReference type="AlphaFoldDB" id="A0A9Q1QW63"/>
<organism evidence="1 2">
    <name type="scientific">Anisodus acutangulus</name>
    <dbReference type="NCBI Taxonomy" id="402998"/>
    <lineage>
        <taxon>Eukaryota</taxon>
        <taxon>Viridiplantae</taxon>
        <taxon>Streptophyta</taxon>
        <taxon>Embryophyta</taxon>
        <taxon>Tracheophyta</taxon>
        <taxon>Spermatophyta</taxon>
        <taxon>Magnoliopsida</taxon>
        <taxon>eudicotyledons</taxon>
        <taxon>Gunneridae</taxon>
        <taxon>Pentapetalae</taxon>
        <taxon>asterids</taxon>
        <taxon>lamiids</taxon>
        <taxon>Solanales</taxon>
        <taxon>Solanaceae</taxon>
        <taxon>Solanoideae</taxon>
        <taxon>Hyoscyameae</taxon>
        <taxon>Anisodus</taxon>
    </lineage>
</organism>
<comment type="caution">
    <text evidence="1">The sequence shown here is derived from an EMBL/GenBank/DDBJ whole genome shotgun (WGS) entry which is preliminary data.</text>
</comment>
<protein>
    <submittedName>
        <fullName evidence="1">Uncharacterized protein</fullName>
    </submittedName>
</protein>
<gene>
    <name evidence="1" type="ORF">K7X08_029672</name>
</gene>
<keyword evidence="2" id="KW-1185">Reference proteome</keyword>
<dbReference type="OrthoDB" id="1938423at2759"/>
<reference evidence="2" key="1">
    <citation type="journal article" date="2023" name="Proc. Natl. Acad. Sci. U.S.A.">
        <title>Genomic and structural basis for evolution of tropane alkaloid biosynthesis.</title>
        <authorList>
            <person name="Wanga Y.-J."/>
            <person name="Taina T."/>
            <person name="Yua J.-Y."/>
            <person name="Lia J."/>
            <person name="Xua B."/>
            <person name="Chenc J."/>
            <person name="D'Auriad J.C."/>
            <person name="Huanga J.-P."/>
            <person name="Huanga S.-X."/>
        </authorList>
    </citation>
    <scope>NUCLEOTIDE SEQUENCE [LARGE SCALE GENOMIC DNA]</scope>
    <source>
        <strain evidence="2">cv. KIB-2019</strain>
    </source>
</reference>
<sequence length="603" mass="67895">MNRFYIPLNSLRSDNIVSAADMPKTSEYAFFKKLKKDIGHSNSDLLHKRSKLSKIIQPSNCISDTTSTYNVLKCPNKDLKIPIQVGKEYQINECQSFSPVDGVIGISKEAKLESFSIPTAVTPVDSNLQLSPLAGPSNNSGSEYSGNGTFAAKRQKLCRQANKLFFDIEKLNSERFDLVPALLSRLFPRKEEDEDLWDSRVRKGENANTSSLAYAKPDHAKTRLHSRHIEDVTIPEYRMSQSDCCPSNFFCKPNERVPLGLDNFTSAFHQIDYDVEAGLHYEDADNSQISNNKLTLSLWDQSDPLPSLSFERHGLADDFLQDRLHSANIPVNRGAQNLFLDWDFNEEKNDTVLAITTVGGNKLCSPIATSRHVDYQQSTEKKLDALALCSSSLFTNFGYSDALPYFCSTSFQQKLFPTDFCSKEFRTTLEHEEYAVARMDQFDLPLIHNSEEQDPLEDRNPENPFESGNEIVPYLSHQEKNHCDSDALLPMALDTFGWKCLSAASSSLQSGLSTYHTLRLPHRENTIGLTQEEIKNSLYGLNPREIAPQSVEQPLNSDIWFSCNSEVACEEASGGSLLLLDNASWITSVEEISLDHSDEWIYL</sequence>
<name>A0A9Q1QW63_9SOLA</name>
<dbReference type="Proteomes" id="UP001152561">
    <property type="component" value="Unassembled WGS sequence"/>
</dbReference>